<accession>A0A9X2KZ14</accession>
<dbReference type="Gene3D" id="3.40.1350.10">
    <property type="match status" value="1"/>
</dbReference>
<dbReference type="GO" id="GO:0004519">
    <property type="term" value="F:endonuclease activity"/>
    <property type="evidence" value="ECO:0007669"/>
    <property type="project" value="UniProtKB-KW"/>
</dbReference>
<dbReference type="SUPFAM" id="SSF52980">
    <property type="entry name" value="Restriction endonuclease-like"/>
    <property type="match status" value="1"/>
</dbReference>
<keyword evidence="6" id="KW-1185">Reference proteome</keyword>
<name>A0A9X2KZ14_9FLAO</name>
<organism evidence="5 6">
    <name type="scientific">Christiangramia oceanisediminis</name>
    <dbReference type="NCBI Taxonomy" id="2920386"/>
    <lineage>
        <taxon>Bacteria</taxon>
        <taxon>Pseudomonadati</taxon>
        <taxon>Bacteroidota</taxon>
        <taxon>Flavobacteriia</taxon>
        <taxon>Flavobacteriales</taxon>
        <taxon>Flavobacteriaceae</taxon>
        <taxon>Christiangramia</taxon>
    </lineage>
</organism>
<feature type="domain" description="ATP-cone" evidence="4">
    <location>
        <begin position="6"/>
        <end position="84"/>
    </location>
</feature>
<comment type="caution">
    <text evidence="5">The sequence shown here is derived from an EMBL/GenBank/DDBJ whole genome shotgun (WGS) entry which is preliminary data.</text>
</comment>
<dbReference type="Proteomes" id="UP001155280">
    <property type="component" value="Unassembled WGS sequence"/>
</dbReference>
<evidence type="ECO:0000256" key="2">
    <source>
        <dbReference type="ARBA" id="ARBA00022840"/>
    </source>
</evidence>
<dbReference type="InterPro" id="IPR005144">
    <property type="entry name" value="ATP-cone_dom"/>
</dbReference>
<gene>
    <name evidence="5" type="ORF">MKO06_13155</name>
</gene>
<keyword evidence="5" id="KW-0378">Hydrolase</keyword>
<evidence type="ECO:0000313" key="5">
    <source>
        <dbReference type="EMBL" id="MCP9200862.1"/>
    </source>
</evidence>
<evidence type="ECO:0000259" key="4">
    <source>
        <dbReference type="PROSITE" id="PS51161"/>
    </source>
</evidence>
<evidence type="ECO:0000256" key="3">
    <source>
        <dbReference type="PROSITE-ProRule" id="PRU00492"/>
    </source>
</evidence>
<dbReference type="CDD" id="cd22308">
    <property type="entry name" value="Af1548-like"/>
    <property type="match status" value="1"/>
</dbReference>
<keyword evidence="2 3" id="KW-0067">ATP-binding</keyword>
<dbReference type="GO" id="GO:0005524">
    <property type="term" value="F:ATP binding"/>
    <property type="evidence" value="ECO:0007669"/>
    <property type="project" value="UniProtKB-UniRule"/>
</dbReference>
<reference evidence="5" key="1">
    <citation type="submission" date="2022-07" db="EMBL/GenBank/DDBJ databases">
        <title>Gramela sediminis sp. nov., isolated from deep-sea sediment of the Indian Ocean.</title>
        <authorList>
            <person name="Shi H."/>
        </authorList>
    </citation>
    <scope>NUCLEOTIDE SEQUENCE</scope>
    <source>
        <strain evidence="5">GC03-9</strain>
    </source>
</reference>
<dbReference type="EC" id="3.1.21.-" evidence="5"/>
<dbReference type="PROSITE" id="PS51161">
    <property type="entry name" value="ATP_CONE"/>
    <property type="match status" value="1"/>
</dbReference>
<sequence>MSTRKFHVIKSTGEKAKFSFSKLRGSLLKSGADKKTVDIVIDQMRDKLHQGMSTREIYNRAFSLLKQVKSVYASKYKLKKALYELGPSGFPFEKFIGKLFEAEGYSVKMNQFFQGECVDHEVDVVAFKQSERHLVECKFHSEEGRTCDVKIPLYIHSRFRDIHERENSHSTDQGWLVTNTRFTDDALQYGKCIRLNMISWDYPVKNSLKELIDKHQIYPLSVSTILTRTEKEELLNNDLILVQDVLQNKKILSKIGIQEPRRSRIISEYEVLCSKNHI</sequence>
<dbReference type="EMBL" id="JANCNS010000003">
    <property type="protein sequence ID" value="MCP9200862.1"/>
    <property type="molecule type" value="Genomic_DNA"/>
</dbReference>
<evidence type="ECO:0000256" key="1">
    <source>
        <dbReference type="ARBA" id="ARBA00022741"/>
    </source>
</evidence>
<dbReference type="InterPro" id="IPR011856">
    <property type="entry name" value="tRNA_endonuc-like_dom_sf"/>
</dbReference>
<dbReference type="RefSeq" id="WP_241552532.1">
    <property type="nucleotide sequence ID" value="NZ_JANCNS010000003.1"/>
</dbReference>
<proteinExistence type="predicted"/>
<dbReference type="InterPro" id="IPR011335">
    <property type="entry name" value="Restrct_endonuc-II-like"/>
</dbReference>
<dbReference type="AlphaFoldDB" id="A0A9X2KZ14"/>
<keyword evidence="5" id="KW-0255">Endonuclease</keyword>
<dbReference type="GO" id="GO:0009307">
    <property type="term" value="P:DNA restriction-modification system"/>
    <property type="evidence" value="ECO:0007669"/>
    <property type="project" value="InterPro"/>
</dbReference>
<dbReference type="GO" id="GO:0016787">
    <property type="term" value="F:hydrolase activity"/>
    <property type="evidence" value="ECO:0007669"/>
    <property type="project" value="UniProtKB-KW"/>
</dbReference>
<dbReference type="InterPro" id="IPR007560">
    <property type="entry name" value="Restrct_endonuc_IV_Mrr"/>
</dbReference>
<keyword evidence="1 3" id="KW-0547">Nucleotide-binding</keyword>
<keyword evidence="5" id="KW-0540">Nuclease</keyword>
<evidence type="ECO:0000313" key="6">
    <source>
        <dbReference type="Proteomes" id="UP001155280"/>
    </source>
</evidence>
<protein>
    <submittedName>
        <fullName evidence="5">Restriction endonuclease</fullName>
        <ecNumber evidence="5">3.1.21.-</ecNumber>
    </submittedName>
</protein>
<dbReference type="GO" id="GO:0003677">
    <property type="term" value="F:DNA binding"/>
    <property type="evidence" value="ECO:0007669"/>
    <property type="project" value="InterPro"/>
</dbReference>
<dbReference type="Pfam" id="PF04471">
    <property type="entry name" value="Mrr_cat"/>
    <property type="match status" value="1"/>
</dbReference>